<keyword evidence="3 5" id="KW-0067">ATP-binding</keyword>
<dbReference type="RefSeq" id="WP_204605601.1">
    <property type="nucleotide sequence ID" value="NZ_JBHSED010000035.1"/>
</dbReference>
<dbReference type="GO" id="GO:0005524">
    <property type="term" value="F:ATP binding"/>
    <property type="evidence" value="ECO:0007669"/>
    <property type="project" value="UniProtKB-KW"/>
</dbReference>
<name>A0ABV8SBH8_9BACL</name>
<dbReference type="SMART" id="SM00382">
    <property type="entry name" value="AAA"/>
    <property type="match status" value="1"/>
</dbReference>
<dbReference type="PROSITE" id="PS50893">
    <property type="entry name" value="ABC_TRANSPORTER_2"/>
    <property type="match status" value="1"/>
</dbReference>
<comment type="caution">
    <text evidence="5">The sequence shown here is derived from an EMBL/GenBank/DDBJ whole genome shotgun (WGS) entry which is preliminary data.</text>
</comment>
<dbReference type="InterPro" id="IPR027417">
    <property type="entry name" value="P-loop_NTPase"/>
</dbReference>
<gene>
    <name evidence="5" type="ORF">ACFO1S_15910</name>
</gene>
<evidence type="ECO:0000313" key="6">
    <source>
        <dbReference type="Proteomes" id="UP001595755"/>
    </source>
</evidence>
<dbReference type="PANTHER" id="PTHR42939">
    <property type="entry name" value="ABC TRANSPORTER ATP-BINDING PROTEIN ALBC-RELATED"/>
    <property type="match status" value="1"/>
</dbReference>
<dbReference type="InterPro" id="IPR051782">
    <property type="entry name" value="ABC_Transporter_VariousFunc"/>
</dbReference>
<dbReference type="CDD" id="cd03230">
    <property type="entry name" value="ABC_DR_subfamily_A"/>
    <property type="match status" value="1"/>
</dbReference>
<keyword evidence="1" id="KW-0813">Transport</keyword>
<proteinExistence type="predicted"/>
<evidence type="ECO:0000313" key="5">
    <source>
        <dbReference type="EMBL" id="MFC4304916.1"/>
    </source>
</evidence>
<keyword evidence="2" id="KW-0547">Nucleotide-binding</keyword>
<dbReference type="PANTHER" id="PTHR42939:SF1">
    <property type="entry name" value="ABC TRANSPORTER ATP-BINDING PROTEIN ALBC-RELATED"/>
    <property type="match status" value="1"/>
</dbReference>
<dbReference type="InterPro" id="IPR003439">
    <property type="entry name" value="ABC_transporter-like_ATP-bd"/>
</dbReference>
<keyword evidence="6" id="KW-1185">Reference proteome</keyword>
<organism evidence="5 6">
    <name type="scientific">Cohnella boryungensis</name>
    <dbReference type="NCBI Taxonomy" id="768479"/>
    <lineage>
        <taxon>Bacteria</taxon>
        <taxon>Bacillati</taxon>
        <taxon>Bacillota</taxon>
        <taxon>Bacilli</taxon>
        <taxon>Bacillales</taxon>
        <taxon>Paenibacillaceae</taxon>
        <taxon>Cohnella</taxon>
    </lineage>
</organism>
<feature type="domain" description="ABC transporter" evidence="4">
    <location>
        <begin position="5"/>
        <end position="230"/>
    </location>
</feature>
<evidence type="ECO:0000256" key="3">
    <source>
        <dbReference type="ARBA" id="ARBA00022840"/>
    </source>
</evidence>
<dbReference type="Pfam" id="PF00005">
    <property type="entry name" value="ABC_tran"/>
    <property type="match status" value="1"/>
</dbReference>
<dbReference type="Proteomes" id="UP001595755">
    <property type="component" value="Unassembled WGS sequence"/>
</dbReference>
<protein>
    <submittedName>
        <fullName evidence="5">ABC transporter ATP-binding protein</fullName>
    </submittedName>
</protein>
<accession>A0ABV8SBH8</accession>
<dbReference type="EMBL" id="JBHSED010000035">
    <property type="protein sequence ID" value="MFC4304916.1"/>
    <property type="molecule type" value="Genomic_DNA"/>
</dbReference>
<dbReference type="Gene3D" id="3.40.50.300">
    <property type="entry name" value="P-loop containing nucleotide triphosphate hydrolases"/>
    <property type="match status" value="1"/>
</dbReference>
<dbReference type="SUPFAM" id="SSF52540">
    <property type="entry name" value="P-loop containing nucleoside triphosphate hydrolases"/>
    <property type="match status" value="1"/>
</dbReference>
<reference evidence="6" key="1">
    <citation type="journal article" date="2019" name="Int. J. Syst. Evol. Microbiol.">
        <title>The Global Catalogue of Microorganisms (GCM) 10K type strain sequencing project: providing services to taxonomists for standard genome sequencing and annotation.</title>
        <authorList>
            <consortium name="The Broad Institute Genomics Platform"/>
            <consortium name="The Broad Institute Genome Sequencing Center for Infectious Disease"/>
            <person name="Wu L."/>
            <person name="Ma J."/>
        </authorList>
    </citation>
    <scope>NUCLEOTIDE SEQUENCE [LARGE SCALE GENOMIC DNA]</scope>
    <source>
        <strain evidence="6">CGMCC 4.1641</strain>
    </source>
</reference>
<evidence type="ECO:0000256" key="1">
    <source>
        <dbReference type="ARBA" id="ARBA00022448"/>
    </source>
</evidence>
<sequence length="297" mass="32714">MTTIVEVSDLTKAYGKVKAVDSISFKLEEGKIYGLLGSNGAGKTTVMHMLTAQLFPTSGSIKVFGEEPYENERVLSRVCFIKESQKYPDTFTVADVLRLSPQFFPNWDAEFANALIKDFQLPLKRKMKKLSRGMLSAVGIVVGLASRAPLSIFDEPYLGLDAVSRNLFYNRLLNDYAEFPRTIVLSTHLIDEVSQLLEHVLVIDRGRILLNEEAEALRGRASNVVGTASKVELFLADKKTIHREAIGGLTSATVLGALTARDRSHAEELGLELTPVSLQQMIVHLTTRTSGNKEGTA</sequence>
<evidence type="ECO:0000256" key="2">
    <source>
        <dbReference type="ARBA" id="ARBA00022741"/>
    </source>
</evidence>
<evidence type="ECO:0000259" key="4">
    <source>
        <dbReference type="PROSITE" id="PS50893"/>
    </source>
</evidence>
<dbReference type="InterPro" id="IPR003593">
    <property type="entry name" value="AAA+_ATPase"/>
</dbReference>